<protein>
    <recommendedName>
        <fullName evidence="4">Cytosolic protein</fullName>
    </recommendedName>
</protein>
<feature type="compositionally biased region" description="Basic and acidic residues" evidence="1">
    <location>
        <begin position="1"/>
        <end position="19"/>
    </location>
</feature>
<gene>
    <name evidence="2" type="ORF">JCM21738_5511</name>
</gene>
<evidence type="ECO:0000313" key="2">
    <source>
        <dbReference type="EMBL" id="GAE48394.1"/>
    </source>
</evidence>
<evidence type="ECO:0008006" key="4">
    <source>
        <dbReference type="Google" id="ProtNLM"/>
    </source>
</evidence>
<accession>W4RXL9</accession>
<dbReference type="AlphaFoldDB" id="W4RXL9"/>
<evidence type="ECO:0000313" key="3">
    <source>
        <dbReference type="Proteomes" id="UP000018949"/>
    </source>
</evidence>
<dbReference type="EMBL" id="BAUW01000179">
    <property type="protein sequence ID" value="GAE48394.1"/>
    <property type="molecule type" value="Genomic_DNA"/>
</dbReference>
<sequence length="104" mass="12087">MSKEDSEKYSDFSNVEKQRNYITAEDFPEGAYGSPFRKDEPVEGKSTPWREGQRSYSNFNYEFKSLHQGTPRKEAGAHPTHDDPNESEQPPYSIYKKQEMLQSS</sequence>
<reference evidence="2 3" key="1">
    <citation type="submission" date="2013-12" db="EMBL/GenBank/DDBJ databases">
        <title>NBRP : Genome information of microbial organism related human and environment.</title>
        <authorList>
            <person name="Hattori M."/>
            <person name="Oshima K."/>
            <person name="Inaba H."/>
            <person name="Suda W."/>
            <person name="Sakamoto M."/>
            <person name="Iino T."/>
            <person name="Kitahara M."/>
            <person name="Oshida Y."/>
            <person name="Iida T."/>
            <person name="Kudo T."/>
            <person name="Itoh T."/>
            <person name="Ahmed I."/>
            <person name="Ohkuma M."/>
        </authorList>
    </citation>
    <scope>NUCLEOTIDE SEQUENCE [LARGE SCALE GENOMIC DNA]</scope>
    <source>
        <strain evidence="2 3">JCM 21738</strain>
    </source>
</reference>
<organism evidence="2 3">
    <name type="scientific">Mesobacillus boroniphilus JCM 21738</name>
    <dbReference type="NCBI Taxonomy" id="1294265"/>
    <lineage>
        <taxon>Bacteria</taxon>
        <taxon>Bacillati</taxon>
        <taxon>Bacillota</taxon>
        <taxon>Bacilli</taxon>
        <taxon>Bacillales</taxon>
        <taxon>Bacillaceae</taxon>
        <taxon>Mesobacillus</taxon>
    </lineage>
</organism>
<dbReference type="Proteomes" id="UP000018949">
    <property type="component" value="Unassembled WGS sequence"/>
</dbReference>
<proteinExistence type="predicted"/>
<comment type="caution">
    <text evidence="2">The sequence shown here is derived from an EMBL/GenBank/DDBJ whole genome shotgun (WGS) entry which is preliminary data.</text>
</comment>
<feature type="region of interest" description="Disordered" evidence="1">
    <location>
        <begin position="1"/>
        <end position="104"/>
    </location>
</feature>
<evidence type="ECO:0000256" key="1">
    <source>
        <dbReference type="SAM" id="MobiDB-lite"/>
    </source>
</evidence>
<name>W4RXL9_9BACI</name>
<keyword evidence="3" id="KW-1185">Reference proteome</keyword>
<dbReference type="RefSeq" id="WP_035210216.1">
    <property type="nucleotide sequence ID" value="NZ_BAUW01000179.1"/>
</dbReference>
<dbReference type="eggNOG" id="ENOG5032VKV">
    <property type="taxonomic scope" value="Bacteria"/>
</dbReference>
<feature type="compositionally biased region" description="Basic and acidic residues" evidence="1">
    <location>
        <begin position="71"/>
        <end position="84"/>
    </location>
</feature>